<dbReference type="AlphaFoldDB" id="A0A2G5BEA1"/>
<name>A0A2G5BEA1_COERN</name>
<dbReference type="OrthoDB" id="26525at2759"/>
<dbReference type="EMBL" id="KZ303495">
    <property type="protein sequence ID" value="PIA17322.1"/>
    <property type="molecule type" value="Genomic_DNA"/>
</dbReference>
<organism evidence="2 3">
    <name type="scientific">Coemansia reversa (strain ATCC 12441 / NRRL 1564)</name>
    <dbReference type="NCBI Taxonomy" id="763665"/>
    <lineage>
        <taxon>Eukaryota</taxon>
        <taxon>Fungi</taxon>
        <taxon>Fungi incertae sedis</taxon>
        <taxon>Zoopagomycota</taxon>
        <taxon>Kickxellomycotina</taxon>
        <taxon>Kickxellomycetes</taxon>
        <taxon>Kickxellales</taxon>
        <taxon>Kickxellaceae</taxon>
        <taxon>Coemansia</taxon>
    </lineage>
</organism>
<accession>A0A2G5BEA1</accession>
<keyword evidence="3" id="KW-1185">Reference proteome</keyword>
<proteinExistence type="predicted"/>
<reference evidence="2 3" key="1">
    <citation type="journal article" date="2015" name="Genome Biol. Evol.">
        <title>Phylogenomic analyses indicate that early fungi evolved digesting cell walls of algal ancestors of land plants.</title>
        <authorList>
            <person name="Chang Y."/>
            <person name="Wang S."/>
            <person name="Sekimoto S."/>
            <person name="Aerts A.L."/>
            <person name="Choi C."/>
            <person name="Clum A."/>
            <person name="LaButti K.M."/>
            <person name="Lindquist E.A."/>
            <person name="Yee Ngan C."/>
            <person name="Ohm R.A."/>
            <person name="Salamov A.A."/>
            <person name="Grigoriev I.V."/>
            <person name="Spatafora J.W."/>
            <person name="Berbee M.L."/>
        </authorList>
    </citation>
    <scope>NUCLEOTIDE SEQUENCE [LARGE SCALE GENOMIC DNA]</scope>
    <source>
        <strain evidence="2 3">NRRL 1564</strain>
    </source>
</reference>
<dbReference type="InterPro" id="IPR011992">
    <property type="entry name" value="EF-hand-dom_pair"/>
</dbReference>
<evidence type="ECO:0000313" key="2">
    <source>
        <dbReference type="EMBL" id="PIA17322.1"/>
    </source>
</evidence>
<evidence type="ECO:0000313" key="3">
    <source>
        <dbReference type="Proteomes" id="UP000242474"/>
    </source>
</evidence>
<sequence length="126" mass="14510">MSASLLNKDMDLTPGFRNALCEIFGRYAKKNAGFLNEDELQEFAKFTNSTPFSSEELEEIRENLKCTKEGFLLKEGFIQLYHLQTASGDDEETWKDLKKHGYDNCLKLVAKPKKQLLVRQQTNAKK</sequence>
<dbReference type="Proteomes" id="UP000242474">
    <property type="component" value="Unassembled WGS sequence"/>
</dbReference>
<dbReference type="Gene3D" id="1.10.238.10">
    <property type="entry name" value="EF-hand"/>
    <property type="match status" value="1"/>
</dbReference>
<dbReference type="SUPFAM" id="SSF47473">
    <property type="entry name" value="EF-hand"/>
    <property type="match status" value="1"/>
</dbReference>
<feature type="domain" description="EF hand associated type-2" evidence="1">
    <location>
        <begin position="51"/>
        <end position="109"/>
    </location>
</feature>
<dbReference type="Pfam" id="PF08356">
    <property type="entry name" value="EF_assoc_2"/>
    <property type="match status" value="1"/>
</dbReference>
<dbReference type="InterPro" id="IPR013567">
    <property type="entry name" value="EF_hand_assoc_2"/>
</dbReference>
<gene>
    <name evidence="2" type="ORF">COEREDRAFT_80654</name>
</gene>
<evidence type="ECO:0000259" key="1">
    <source>
        <dbReference type="Pfam" id="PF08356"/>
    </source>
</evidence>
<protein>
    <recommendedName>
        <fullName evidence="1">EF hand associated type-2 domain-containing protein</fullName>
    </recommendedName>
</protein>
<dbReference type="STRING" id="763665.A0A2G5BEA1"/>